<dbReference type="PANTHER" id="PTHR23037">
    <property type="entry name" value="CYTOKINE RECEPTOR"/>
    <property type="match status" value="1"/>
</dbReference>
<dbReference type="PROSITE" id="PS01355">
    <property type="entry name" value="HEMATOPO_REC_S_F1"/>
    <property type="match status" value="1"/>
</dbReference>
<feature type="compositionally biased region" description="Basic residues" evidence="8">
    <location>
        <begin position="1"/>
        <end position="13"/>
    </location>
</feature>
<dbReference type="InterPro" id="IPR003531">
    <property type="entry name" value="Hempt_rcpt_S_F1_CS"/>
</dbReference>
<evidence type="ECO:0000256" key="5">
    <source>
        <dbReference type="ARBA" id="ARBA00023136"/>
    </source>
</evidence>
<reference evidence="11" key="1">
    <citation type="submission" date="2025-08" db="UniProtKB">
        <authorList>
            <consortium name="Ensembl"/>
        </authorList>
    </citation>
    <scope>IDENTIFICATION</scope>
</reference>
<dbReference type="Ensembl" id="ENSSSCT00060089463.1">
    <property type="protein sequence ID" value="ENSSSCP00060038749.1"/>
    <property type="gene ID" value="ENSSSCG00060065517.1"/>
</dbReference>
<protein>
    <recommendedName>
        <fullName evidence="10">Fibronectin type-III domain-containing protein</fullName>
    </recommendedName>
</protein>
<evidence type="ECO:0000256" key="4">
    <source>
        <dbReference type="ARBA" id="ARBA00022989"/>
    </source>
</evidence>
<keyword evidence="4 9" id="KW-1133">Transmembrane helix</keyword>
<evidence type="ECO:0000256" key="2">
    <source>
        <dbReference type="ARBA" id="ARBA00022692"/>
    </source>
</evidence>
<evidence type="ECO:0000256" key="1">
    <source>
        <dbReference type="ARBA" id="ARBA00004479"/>
    </source>
</evidence>
<accession>A0A8D1WEW3</accession>
<evidence type="ECO:0000256" key="7">
    <source>
        <dbReference type="ARBA" id="ARBA00023180"/>
    </source>
</evidence>
<keyword evidence="3" id="KW-0732">Signal</keyword>
<comment type="subcellular location">
    <subcellularLocation>
        <location evidence="1">Membrane</location>
        <topology evidence="1">Single-pass type I membrane protein</topology>
    </subcellularLocation>
</comment>
<sequence>GRRAGLRGGRRQQRREPGCSSGPSVPTPTLSSNHAPGSKHRCVFRASVCTVELPAEEVLVPSDDFTITFHRHVSGQEQVSLVDPQYLPRRHVKLDPPSDVQSNVSSDHCVLTWSVRPALEPLASLLSYELAFKRQEEAWERARRKDRIIGVTWLKLEAVELDPGSTYEARLRVQMVTPEDAADEEERYEGQWSEWSLPVRFPAPRRRGALARPLGQPDSALVAVSIVLLLTSLTYLLFRLSPRMKVAWYRDVPSPRPFFQPLYSLHNGDFQVRDTWGWCGGRAGGARLSGLPRMWASGEAWGPLSVLGAFSVYIA</sequence>
<evidence type="ECO:0000313" key="12">
    <source>
        <dbReference type="Proteomes" id="UP000694723"/>
    </source>
</evidence>
<keyword evidence="2 9" id="KW-0812">Transmembrane</keyword>
<feature type="region of interest" description="Disordered" evidence="8">
    <location>
        <begin position="1"/>
        <end position="38"/>
    </location>
</feature>
<feature type="domain" description="Fibronectin type-III" evidence="10">
    <location>
        <begin position="96"/>
        <end position="204"/>
    </location>
</feature>
<dbReference type="Gene3D" id="2.60.40.10">
    <property type="entry name" value="Immunoglobulins"/>
    <property type="match status" value="1"/>
</dbReference>
<dbReference type="InterPro" id="IPR036116">
    <property type="entry name" value="FN3_sf"/>
</dbReference>
<dbReference type="SUPFAM" id="SSF49265">
    <property type="entry name" value="Fibronectin type III"/>
    <property type="match status" value="1"/>
</dbReference>
<dbReference type="PANTHER" id="PTHR23037:SF29">
    <property type="entry name" value="INTERLEUKIN-9 RECEPTOR"/>
    <property type="match status" value="1"/>
</dbReference>
<dbReference type="GO" id="GO:0004896">
    <property type="term" value="F:cytokine receptor activity"/>
    <property type="evidence" value="ECO:0007669"/>
    <property type="project" value="InterPro"/>
</dbReference>
<dbReference type="Proteomes" id="UP000694723">
    <property type="component" value="Unplaced"/>
</dbReference>
<name>A0A8D1WEW3_PIG</name>
<dbReference type="PROSITE" id="PS50853">
    <property type="entry name" value="FN3"/>
    <property type="match status" value="1"/>
</dbReference>
<evidence type="ECO:0000256" key="3">
    <source>
        <dbReference type="ARBA" id="ARBA00022729"/>
    </source>
</evidence>
<proteinExistence type="predicted"/>
<keyword evidence="7" id="KW-0325">Glycoprotein</keyword>
<feature type="compositionally biased region" description="Polar residues" evidence="8">
    <location>
        <begin position="21"/>
        <end position="35"/>
    </location>
</feature>
<dbReference type="GO" id="GO:0016020">
    <property type="term" value="C:membrane"/>
    <property type="evidence" value="ECO:0007669"/>
    <property type="project" value="UniProtKB-SubCell"/>
</dbReference>
<dbReference type="CDD" id="cd00063">
    <property type="entry name" value="FN3"/>
    <property type="match status" value="1"/>
</dbReference>
<dbReference type="InterPro" id="IPR013783">
    <property type="entry name" value="Ig-like_fold"/>
</dbReference>
<evidence type="ECO:0000256" key="9">
    <source>
        <dbReference type="SAM" id="Phobius"/>
    </source>
</evidence>
<keyword evidence="5 9" id="KW-0472">Membrane</keyword>
<dbReference type="AlphaFoldDB" id="A0A8D1WEW3"/>
<evidence type="ECO:0000256" key="6">
    <source>
        <dbReference type="ARBA" id="ARBA00023170"/>
    </source>
</evidence>
<dbReference type="InterPro" id="IPR003961">
    <property type="entry name" value="FN3_dom"/>
</dbReference>
<organism evidence="11 12">
    <name type="scientific">Sus scrofa</name>
    <name type="common">Pig</name>
    <dbReference type="NCBI Taxonomy" id="9823"/>
    <lineage>
        <taxon>Eukaryota</taxon>
        <taxon>Metazoa</taxon>
        <taxon>Chordata</taxon>
        <taxon>Craniata</taxon>
        <taxon>Vertebrata</taxon>
        <taxon>Euteleostomi</taxon>
        <taxon>Mammalia</taxon>
        <taxon>Eutheria</taxon>
        <taxon>Laurasiatheria</taxon>
        <taxon>Artiodactyla</taxon>
        <taxon>Suina</taxon>
        <taxon>Suidae</taxon>
        <taxon>Sus</taxon>
    </lineage>
</organism>
<keyword evidence="6" id="KW-0675">Receptor</keyword>
<evidence type="ECO:0000256" key="8">
    <source>
        <dbReference type="SAM" id="MobiDB-lite"/>
    </source>
</evidence>
<evidence type="ECO:0000259" key="10">
    <source>
        <dbReference type="PROSITE" id="PS50853"/>
    </source>
</evidence>
<feature type="transmembrane region" description="Helical" evidence="9">
    <location>
        <begin position="220"/>
        <end position="238"/>
    </location>
</feature>
<evidence type="ECO:0000313" key="11">
    <source>
        <dbReference type="Ensembl" id="ENSSSCP00060038749.1"/>
    </source>
</evidence>